<keyword evidence="10" id="KW-1185">Reference proteome</keyword>
<evidence type="ECO:0000256" key="4">
    <source>
        <dbReference type="ARBA" id="ARBA00023014"/>
    </source>
</evidence>
<keyword evidence="2" id="KW-0479">Metal-binding</keyword>
<feature type="domain" description="Rieske" evidence="8">
    <location>
        <begin position="26"/>
        <end position="113"/>
    </location>
</feature>
<gene>
    <name evidence="9" type="ORF">YM304_04550</name>
</gene>
<keyword evidence="1" id="KW-0001">2Fe-2S</keyword>
<evidence type="ECO:0000256" key="2">
    <source>
        <dbReference type="ARBA" id="ARBA00022723"/>
    </source>
</evidence>
<dbReference type="GO" id="GO:0016705">
    <property type="term" value="F:oxidoreductase activity, acting on paired donors, with incorporation or reduction of molecular oxygen"/>
    <property type="evidence" value="ECO:0007669"/>
    <property type="project" value="UniProtKB-ARBA"/>
</dbReference>
<dbReference type="RefSeq" id="WP_015440017.1">
    <property type="nucleotide sequence ID" value="NC_020520.1"/>
</dbReference>
<dbReference type="Pfam" id="PF00355">
    <property type="entry name" value="Rieske"/>
    <property type="match status" value="1"/>
</dbReference>
<reference evidence="9 10" key="1">
    <citation type="journal article" date="2013" name="Int. J. Syst. Evol. Microbiol.">
        <title>Ilumatobacter nonamiense sp. nov. and Ilumatobacter coccineum sp. nov., isolated from seashore sand.</title>
        <authorList>
            <person name="Matsumoto A."/>
            <person name="Kasai H."/>
            <person name="Matsuo Y."/>
            <person name="Shizuri Y."/>
            <person name="Ichikawa N."/>
            <person name="Fujita N."/>
            <person name="Omura S."/>
            <person name="Takahashi Y."/>
        </authorList>
    </citation>
    <scope>NUCLEOTIDE SEQUENCE [LARGE SCALE GENOMIC DNA]</scope>
    <source>
        <strain evidence="10">NBRC 103263 / KCTC 29153 / YM16-304</strain>
    </source>
</reference>
<dbReference type="SUPFAM" id="SSF50022">
    <property type="entry name" value="ISP domain"/>
    <property type="match status" value="1"/>
</dbReference>
<dbReference type="Gene3D" id="2.102.10.10">
    <property type="entry name" value="Rieske [2Fe-2S] iron-sulphur domain"/>
    <property type="match status" value="1"/>
</dbReference>
<dbReference type="PROSITE" id="PS51296">
    <property type="entry name" value="RIESKE"/>
    <property type="match status" value="1"/>
</dbReference>
<dbReference type="InterPro" id="IPR017941">
    <property type="entry name" value="Rieske_2Fe-2S"/>
</dbReference>
<evidence type="ECO:0000256" key="3">
    <source>
        <dbReference type="ARBA" id="ARBA00023004"/>
    </source>
</evidence>
<dbReference type="Proteomes" id="UP000011863">
    <property type="component" value="Chromosome"/>
</dbReference>
<feature type="compositionally biased region" description="Low complexity" evidence="7">
    <location>
        <begin position="1"/>
        <end position="16"/>
    </location>
</feature>
<feature type="region of interest" description="Disordered" evidence="7">
    <location>
        <begin position="1"/>
        <end position="22"/>
    </location>
</feature>
<dbReference type="InterPro" id="IPR036922">
    <property type="entry name" value="Rieske_2Fe-2S_sf"/>
</dbReference>
<dbReference type="GO" id="GO:0051537">
    <property type="term" value="F:2 iron, 2 sulfur cluster binding"/>
    <property type="evidence" value="ECO:0007669"/>
    <property type="project" value="UniProtKB-KW"/>
</dbReference>
<evidence type="ECO:0000313" key="10">
    <source>
        <dbReference type="Proteomes" id="UP000011863"/>
    </source>
</evidence>
<proteinExistence type="inferred from homology"/>
<organism evidence="9 10">
    <name type="scientific">Ilumatobacter coccineus (strain NBRC 103263 / KCTC 29153 / YM16-304)</name>
    <dbReference type="NCBI Taxonomy" id="1313172"/>
    <lineage>
        <taxon>Bacteria</taxon>
        <taxon>Bacillati</taxon>
        <taxon>Actinomycetota</taxon>
        <taxon>Acidimicrobiia</taxon>
        <taxon>Acidimicrobiales</taxon>
        <taxon>Ilumatobacteraceae</taxon>
        <taxon>Ilumatobacter</taxon>
    </lineage>
</organism>
<dbReference type="EMBL" id="AP012057">
    <property type="protein sequence ID" value="BAN00769.1"/>
    <property type="molecule type" value="Genomic_DNA"/>
</dbReference>
<accession>A0A6C7E667</accession>
<comment type="similarity">
    <text evidence="6">Belongs to the bacterial ring-hydroxylating dioxygenase ferredoxin component family.</text>
</comment>
<evidence type="ECO:0000259" key="8">
    <source>
        <dbReference type="PROSITE" id="PS51296"/>
    </source>
</evidence>
<evidence type="ECO:0000256" key="5">
    <source>
        <dbReference type="ARBA" id="ARBA00034078"/>
    </source>
</evidence>
<sequence length="566" mass="61528">MTATPNAATPNITATDAEPEAEARQAPVADLADLADGSMKMLKVDGHRVCLVRTSSGVHALDHACPHEGYGLTQGNLDGDVLTCAWHNWKFKVTDGTCVLGEEAVRVHDVDVDPNGEIRVTLNRPDPQSLRPQLMASLRRGTEKHYVGQIARDTVRLLKAGAEPAEIMWDAAEHGLPRAEYGWDHALASATDCLAMVDLYDGDERALPLVQGVAGIAETARDRRVRELPDPTNDASVVHHEGFRAAVEREDLDAAQAIVRAAVARGDGPADLVDWFSGAVSDHHLSYGHGAIYSQKAFELLEMVGWEHADAVLGHLTPAIVYGTREDTLPYMKPFMRALAELDLDALAAEAANAATPDWTDDGTLRSALLGSDRTAPVAAAVRAVRDGAGIDGLLDAVVDAVSERMLRYDFDGEFDFGDDFGWLDITHGLTYPNAVRWLAAHDDGRRAGDLLRLAMFTAFQAHWTGRHEWHTSVGEPEQVEPLAADVVAYGDELQRRAHLDGTTAFIVHAHAVKTSRAAALEARRRDTTLPLDATARFLASPKLERFVAANVVRSIDFLNGRTQRD</sequence>
<dbReference type="PANTHER" id="PTHR21496">
    <property type="entry name" value="FERREDOXIN-RELATED"/>
    <property type="match status" value="1"/>
</dbReference>
<name>A0A6C7E667_ILUCY</name>
<dbReference type="KEGG" id="aym:YM304_04550"/>
<dbReference type="PANTHER" id="PTHR21496:SF0">
    <property type="entry name" value="RIESKE DOMAIN-CONTAINING PROTEIN"/>
    <property type="match status" value="1"/>
</dbReference>
<comment type="cofactor">
    <cofactor evidence="5">
        <name>[2Fe-2S] cluster</name>
        <dbReference type="ChEBI" id="CHEBI:190135"/>
    </cofactor>
</comment>
<dbReference type="GO" id="GO:0004497">
    <property type="term" value="F:monooxygenase activity"/>
    <property type="evidence" value="ECO:0007669"/>
    <property type="project" value="UniProtKB-ARBA"/>
</dbReference>
<keyword evidence="3" id="KW-0408">Iron</keyword>
<evidence type="ECO:0000256" key="6">
    <source>
        <dbReference type="ARBA" id="ARBA00038001"/>
    </source>
</evidence>
<dbReference type="AlphaFoldDB" id="A0A6C7E667"/>
<evidence type="ECO:0000256" key="7">
    <source>
        <dbReference type="SAM" id="MobiDB-lite"/>
    </source>
</evidence>
<keyword evidence="4" id="KW-0411">Iron-sulfur</keyword>
<dbReference type="GO" id="GO:0046872">
    <property type="term" value="F:metal ion binding"/>
    <property type="evidence" value="ECO:0007669"/>
    <property type="project" value="UniProtKB-KW"/>
</dbReference>
<evidence type="ECO:0000313" key="9">
    <source>
        <dbReference type="EMBL" id="BAN00769.1"/>
    </source>
</evidence>
<evidence type="ECO:0000256" key="1">
    <source>
        <dbReference type="ARBA" id="ARBA00022714"/>
    </source>
</evidence>
<protein>
    <recommendedName>
        <fullName evidence="8">Rieske domain-containing protein</fullName>
    </recommendedName>
</protein>